<accession>A0A0B7FZM6</accession>
<evidence type="ECO:0000259" key="1">
    <source>
        <dbReference type="Pfam" id="PF12770"/>
    </source>
</evidence>
<dbReference type="EMBL" id="LN679165">
    <property type="protein sequence ID" value="CEL62314.1"/>
    <property type="molecule type" value="Genomic_DNA"/>
</dbReference>
<proteinExistence type="predicted"/>
<dbReference type="Proteomes" id="UP000059188">
    <property type="component" value="Unassembled WGS sequence"/>
</dbReference>
<sequence>MVESLYLTSQEYPNRIRLSHNLAVSFQARFDLRGSLDDCSIAIQYYELLHPLSRKQLNSLGNLYDSRFQLLGNVEDLNKAIEYRTREHLATPDDDYTNISRQLTALGLSYQYRFMRLNNVEDINAAVQYHTQACSSAPNGNSDLPKQLSYLGNSHSIRFDRLEEIEDLNKAIKHYTRSHSLTPPGDYQRSHRLSKLGNLYCERSKRLDDLGDLNMGIQSSLEALLFTPEDHPDRARRLTNLGIAYNHRFGRLDDLKDLEVGIIYLNQACSLVREGDRDSPWHLEILGDAYVDKFQRLEDMDDLHNATECYRQAHSLTPEGDPALPKRLNQLGGVYRIRFAHLKPHRIEDLNKAIECHVKAQELIPARDPDLPRLLTSLGISYDVRFNLLGHNADDLDKAIDCLLQANYATLEEHPNWAHQLQLLGEMYTHRVLLNDETYLSQAVKCFRQAALSPAGSSKFRFKVALSWARTAQLIGDHDQIHAYQVAIDLIPELIWLGATVGNRYEALERLGNVAVEAASSAILCQQAELALEWLEQGRMIVWSQTSILRSPIDELRAEHPLLADELQKTAEELHRISLRADSHQEGFRDSLKSEQSAQRHHRLAKTYADQLYYIRELPNFSNFLRPKKFAELTHAARRGPVVIISCHEFISTALILSPKDDQVNQLTLPSFDATTAKDACGRFNMLLGSDRTRHERHVLQDNGHENLGDILTTLWNSVAKPVLEYLQLVPNVGSDDLPHITWCTTGPLSFLPLHAAGDYNLPNANVFAYAVSSYIPTLTSLLSAESSAEIGHSLVAIGQEATPGHTRLPGTNEELAYIQKHIDPVAEYHQIADVDATAIAVLDAMEKNDWVHLCCHANQSAGDPTQSGFFLHDGTLDLMTIMQKSFKKKGLAFLSACQTAKGDQNLPDEAVHLASGMLFAGYPSVIATMWAVGDQDAPLVADRVYSHLLRGGSMSTRGAAKALHLAVLELRETVGLHNFARWAQFIHIGL</sequence>
<dbReference type="SUPFAM" id="SSF48452">
    <property type="entry name" value="TPR-like"/>
    <property type="match status" value="1"/>
</dbReference>
<dbReference type="AlphaFoldDB" id="A0A0B7FZM6"/>
<evidence type="ECO:0000313" key="2">
    <source>
        <dbReference type="EMBL" id="CEL62314.1"/>
    </source>
</evidence>
<dbReference type="SUPFAM" id="SSF81901">
    <property type="entry name" value="HCP-like"/>
    <property type="match status" value="1"/>
</dbReference>
<dbReference type="PANTHER" id="PTHR10098">
    <property type="entry name" value="RAPSYN-RELATED"/>
    <property type="match status" value="1"/>
</dbReference>
<protein>
    <recommendedName>
        <fullName evidence="1">CHAT domain-containing protein</fullName>
    </recommendedName>
</protein>
<dbReference type="STRING" id="1108050.A0A0B7FZM6"/>
<keyword evidence="3" id="KW-1185">Reference proteome</keyword>
<reference evidence="2 3" key="1">
    <citation type="submission" date="2014-11" db="EMBL/GenBank/DDBJ databases">
        <authorList>
            <person name="Wibberg Daniel"/>
        </authorList>
    </citation>
    <scope>NUCLEOTIDE SEQUENCE [LARGE SCALE GENOMIC DNA]</scope>
    <source>
        <strain evidence="2">Rhizoctonia solani AG1-IB 7/3/14</strain>
    </source>
</reference>
<dbReference type="PANTHER" id="PTHR10098:SF108">
    <property type="entry name" value="TETRATRICOPEPTIDE REPEAT PROTEIN 28"/>
    <property type="match status" value="1"/>
</dbReference>
<dbReference type="InterPro" id="IPR024983">
    <property type="entry name" value="CHAT_dom"/>
</dbReference>
<dbReference type="Pfam" id="PF12770">
    <property type="entry name" value="CHAT"/>
    <property type="match status" value="1"/>
</dbReference>
<evidence type="ECO:0000313" key="3">
    <source>
        <dbReference type="Proteomes" id="UP000059188"/>
    </source>
</evidence>
<dbReference type="Gene3D" id="1.25.40.10">
    <property type="entry name" value="Tetratricopeptide repeat domain"/>
    <property type="match status" value="2"/>
</dbReference>
<feature type="domain" description="CHAT" evidence="1">
    <location>
        <begin position="711"/>
        <end position="990"/>
    </location>
</feature>
<name>A0A0B7FZM6_THACB</name>
<dbReference type="OrthoDB" id="9991317at2759"/>
<organism evidence="2 3">
    <name type="scientific">Thanatephorus cucumeris (strain AG1-IB / isolate 7/3/14)</name>
    <name type="common">Lettuce bottom rot fungus</name>
    <name type="synonym">Rhizoctonia solani</name>
    <dbReference type="NCBI Taxonomy" id="1108050"/>
    <lineage>
        <taxon>Eukaryota</taxon>
        <taxon>Fungi</taxon>
        <taxon>Dikarya</taxon>
        <taxon>Basidiomycota</taxon>
        <taxon>Agaricomycotina</taxon>
        <taxon>Agaricomycetes</taxon>
        <taxon>Cantharellales</taxon>
        <taxon>Ceratobasidiaceae</taxon>
        <taxon>Rhizoctonia</taxon>
        <taxon>Rhizoctonia solani AG-1</taxon>
    </lineage>
</organism>
<gene>
    <name evidence="2" type="ORF">RSOLAG1IB_10373</name>
</gene>
<dbReference type="InterPro" id="IPR011990">
    <property type="entry name" value="TPR-like_helical_dom_sf"/>
</dbReference>